<accession>A0AAV9V297</accession>
<evidence type="ECO:0000259" key="12">
    <source>
        <dbReference type="PROSITE" id="PS51873"/>
    </source>
</evidence>
<dbReference type="Gene3D" id="3.30.40.10">
    <property type="entry name" value="Zinc/RING finger domain, C3HC4 (zinc finger)"/>
    <property type="match status" value="1"/>
</dbReference>
<dbReference type="InterPro" id="IPR013083">
    <property type="entry name" value="Znf_RING/FYVE/PHD"/>
</dbReference>
<keyword evidence="5" id="KW-0677">Repeat</keyword>
<dbReference type="EMBL" id="JAVHNS010000005">
    <property type="protein sequence ID" value="KAK6353946.1"/>
    <property type="molecule type" value="Genomic_DNA"/>
</dbReference>
<dbReference type="InterPro" id="IPR002867">
    <property type="entry name" value="IBR_dom"/>
</dbReference>
<dbReference type="PROSITE" id="PS00518">
    <property type="entry name" value="ZF_RING_1"/>
    <property type="match status" value="1"/>
</dbReference>
<dbReference type="Gene3D" id="1.20.120.1750">
    <property type="match status" value="1"/>
</dbReference>
<dbReference type="AlphaFoldDB" id="A0AAV9V297"/>
<evidence type="ECO:0000256" key="1">
    <source>
        <dbReference type="ARBA" id="ARBA00001798"/>
    </source>
</evidence>
<dbReference type="Pfam" id="PF01485">
    <property type="entry name" value="IBR"/>
    <property type="match status" value="2"/>
</dbReference>
<protein>
    <recommendedName>
        <fullName evidence="2">RBR-type E3 ubiquitin transferase</fullName>
        <ecNumber evidence="2">2.3.2.31</ecNumber>
    </recommendedName>
</protein>
<sequence length="527" mass="59747">MSGPFSLSSEIRRIVGSVITYAYQYLITYLLETLYISSAPIYSEIRSATPTIKVINMASASIAGPSRSRLPEPTPSYDDDFMVALSLQLSELEFEQDSRKGKEKAGAISDRHLALQDYRDLLISMNQIEMDQRMAKSIADAVLQDAATIAEFVAVETAAARDREHVLRMENIIPQTAYPSASPSPRPWSRSAGNRDTDDLESLSAFTDYETQTNFPGYIVADELESRQGTPSVHPQERGMKYYTGPRVTCSICFNTVSQGHSAKCPCNHIYCTDCLRSYAFRAMKDESLYPLKCCKLEVPGEVIASILTASEYRQYEQAAVEYSTTNRIYCPNKSCLQFITPDSVSEIRNFAICTSCSTIACTRCKDFWHAGACPVDEELEAVIRAAGQEGWRQCYNCKRMIELSRGCHHMTCHCKAEFCYVCGVEWKNCTCELFEEQRLYNDAAARVDDAAVEPLAPAVRVNRIIEVQEQIRRNHACEHPGRFERRTDWKRSGHRCELCNARHWKYILACRHCGVQVCEECRRFRI</sequence>
<feature type="region of interest" description="Disordered" evidence="10">
    <location>
        <begin position="176"/>
        <end position="195"/>
    </location>
</feature>
<dbReference type="InterPro" id="IPR044066">
    <property type="entry name" value="TRIAD_supradom"/>
</dbReference>
<feature type="domain" description="RING-type" evidence="12">
    <location>
        <begin position="246"/>
        <end position="441"/>
    </location>
</feature>
<dbReference type="EC" id="2.3.2.31" evidence="2"/>
<evidence type="ECO:0000259" key="11">
    <source>
        <dbReference type="PROSITE" id="PS50089"/>
    </source>
</evidence>
<evidence type="ECO:0000313" key="14">
    <source>
        <dbReference type="Proteomes" id="UP001373714"/>
    </source>
</evidence>
<dbReference type="InterPro" id="IPR001841">
    <property type="entry name" value="Znf_RING"/>
</dbReference>
<keyword evidence="14" id="KW-1185">Reference proteome</keyword>
<gene>
    <name evidence="13" type="ORF">TWF730_008366</name>
</gene>
<dbReference type="PANTHER" id="PTHR11685">
    <property type="entry name" value="RBR FAMILY RING FINGER AND IBR DOMAIN-CONTAINING"/>
    <property type="match status" value="1"/>
</dbReference>
<dbReference type="PROSITE" id="PS51873">
    <property type="entry name" value="TRIAD"/>
    <property type="match status" value="1"/>
</dbReference>
<evidence type="ECO:0000256" key="6">
    <source>
        <dbReference type="ARBA" id="ARBA00022771"/>
    </source>
</evidence>
<dbReference type="GO" id="GO:0016567">
    <property type="term" value="P:protein ubiquitination"/>
    <property type="evidence" value="ECO:0007669"/>
    <property type="project" value="InterPro"/>
</dbReference>
<dbReference type="Proteomes" id="UP001373714">
    <property type="component" value="Unassembled WGS sequence"/>
</dbReference>
<evidence type="ECO:0000313" key="13">
    <source>
        <dbReference type="EMBL" id="KAK6353946.1"/>
    </source>
</evidence>
<organism evidence="13 14">
    <name type="scientific">Orbilia blumenaviensis</name>
    <dbReference type="NCBI Taxonomy" id="1796055"/>
    <lineage>
        <taxon>Eukaryota</taxon>
        <taxon>Fungi</taxon>
        <taxon>Dikarya</taxon>
        <taxon>Ascomycota</taxon>
        <taxon>Pezizomycotina</taxon>
        <taxon>Orbiliomycetes</taxon>
        <taxon>Orbiliales</taxon>
        <taxon>Orbiliaceae</taxon>
        <taxon>Orbilia</taxon>
    </lineage>
</organism>
<dbReference type="CDD" id="cd22584">
    <property type="entry name" value="Rcat_RBR_unk"/>
    <property type="match status" value="1"/>
</dbReference>
<keyword evidence="3" id="KW-0808">Transferase</keyword>
<keyword evidence="8" id="KW-0862">Zinc</keyword>
<comment type="catalytic activity">
    <reaction evidence="1">
        <text>[E2 ubiquitin-conjugating enzyme]-S-ubiquitinyl-L-cysteine + [acceptor protein]-L-lysine = [E2 ubiquitin-conjugating enzyme]-L-cysteine + [acceptor protein]-N(6)-ubiquitinyl-L-lysine.</text>
        <dbReference type="EC" id="2.3.2.31"/>
    </reaction>
</comment>
<name>A0AAV9V297_9PEZI</name>
<reference evidence="13 14" key="1">
    <citation type="submission" date="2019-10" db="EMBL/GenBank/DDBJ databases">
        <authorList>
            <person name="Palmer J.M."/>
        </authorList>
    </citation>
    <scope>NUCLEOTIDE SEQUENCE [LARGE SCALE GENOMIC DNA]</scope>
    <source>
        <strain evidence="13 14">TWF730</strain>
    </source>
</reference>
<keyword evidence="4" id="KW-0479">Metal-binding</keyword>
<feature type="compositionally biased region" description="Low complexity" evidence="10">
    <location>
        <begin position="179"/>
        <end position="192"/>
    </location>
</feature>
<evidence type="ECO:0000256" key="7">
    <source>
        <dbReference type="ARBA" id="ARBA00022786"/>
    </source>
</evidence>
<evidence type="ECO:0000256" key="3">
    <source>
        <dbReference type="ARBA" id="ARBA00022679"/>
    </source>
</evidence>
<dbReference type="InterPro" id="IPR031127">
    <property type="entry name" value="E3_UB_ligase_RBR"/>
</dbReference>
<evidence type="ECO:0000256" key="4">
    <source>
        <dbReference type="ARBA" id="ARBA00022723"/>
    </source>
</evidence>
<evidence type="ECO:0000256" key="2">
    <source>
        <dbReference type="ARBA" id="ARBA00012251"/>
    </source>
</evidence>
<feature type="domain" description="RING-type" evidence="11">
    <location>
        <begin position="250"/>
        <end position="294"/>
    </location>
</feature>
<keyword evidence="6 9" id="KW-0863">Zinc-finger</keyword>
<dbReference type="SUPFAM" id="SSF57850">
    <property type="entry name" value="RING/U-box"/>
    <property type="match status" value="2"/>
</dbReference>
<dbReference type="GO" id="GO:0061630">
    <property type="term" value="F:ubiquitin protein ligase activity"/>
    <property type="evidence" value="ECO:0007669"/>
    <property type="project" value="UniProtKB-EC"/>
</dbReference>
<keyword evidence="7" id="KW-0833">Ubl conjugation pathway</keyword>
<dbReference type="SMART" id="SM00647">
    <property type="entry name" value="IBR"/>
    <property type="match status" value="2"/>
</dbReference>
<evidence type="ECO:0000256" key="5">
    <source>
        <dbReference type="ARBA" id="ARBA00022737"/>
    </source>
</evidence>
<comment type="caution">
    <text evidence="13">The sequence shown here is derived from an EMBL/GenBank/DDBJ whole genome shotgun (WGS) entry which is preliminary data.</text>
</comment>
<dbReference type="PROSITE" id="PS50089">
    <property type="entry name" value="ZF_RING_2"/>
    <property type="match status" value="1"/>
</dbReference>
<proteinExistence type="predicted"/>
<evidence type="ECO:0000256" key="8">
    <source>
        <dbReference type="ARBA" id="ARBA00022833"/>
    </source>
</evidence>
<dbReference type="InterPro" id="IPR017907">
    <property type="entry name" value="Znf_RING_CS"/>
</dbReference>
<evidence type="ECO:0000256" key="9">
    <source>
        <dbReference type="PROSITE-ProRule" id="PRU00175"/>
    </source>
</evidence>
<evidence type="ECO:0000256" key="10">
    <source>
        <dbReference type="SAM" id="MobiDB-lite"/>
    </source>
</evidence>
<dbReference type="GO" id="GO:0008270">
    <property type="term" value="F:zinc ion binding"/>
    <property type="evidence" value="ECO:0007669"/>
    <property type="project" value="UniProtKB-KW"/>
</dbReference>